<gene>
    <name evidence="2" type="ORF">PGT21_010669</name>
    <name evidence="3" type="ORF">PGTUg99_022292</name>
</gene>
<protein>
    <submittedName>
        <fullName evidence="3">Uncharacterized protein</fullName>
    </submittedName>
</protein>
<keyword evidence="4" id="KW-1185">Reference proteome</keyword>
<dbReference type="Proteomes" id="UP000324748">
    <property type="component" value="Unassembled WGS sequence"/>
</dbReference>
<proteinExistence type="predicted"/>
<dbReference type="Proteomes" id="UP000325313">
    <property type="component" value="Unassembled WGS sequence"/>
</dbReference>
<feature type="chain" id="PRO_5033474858" evidence="1">
    <location>
        <begin position="33"/>
        <end position="110"/>
    </location>
</feature>
<accession>A0A5B0S166</accession>
<dbReference type="AlphaFoldDB" id="A0A5B0S166"/>
<keyword evidence="1" id="KW-0732">Signal</keyword>
<dbReference type="EMBL" id="VSWC01000131">
    <property type="protein sequence ID" value="KAA1080534.1"/>
    <property type="molecule type" value="Genomic_DNA"/>
</dbReference>
<sequence>MGGKSMAEESAIFCIHFSLLALLSIWTTGANAMVFRDLLEADEIVCGSLPFQQVDPGLQPDGFRRPLPLPIPIEPDRLGYVVRWGNEYAGSTVDCRYKPNCEQPTTSDFR</sequence>
<evidence type="ECO:0000313" key="2">
    <source>
        <dbReference type="EMBL" id="KAA1080534.1"/>
    </source>
</evidence>
<feature type="signal peptide" evidence="1">
    <location>
        <begin position="1"/>
        <end position="32"/>
    </location>
</feature>
<name>A0A5B0S166_PUCGR</name>
<evidence type="ECO:0000313" key="5">
    <source>
        <dbReference type="Proteomes" id="UP000325313"/>
    </source>
</evidence>
<reference evidence="4 5" key="1">
    <citation type="submission" date="2019-05" db="EMBL/GenBank/DDBJ databases">
        <title>Emergence of the Ug99 lineage of the wheat stem rust pathogen through somatic hybridization.</title>
        <authorList>
            <person name="Li F."/>
            <person name="Upadhyaya N.M."/>
            <person name="Sperschneider J."/>
            <person name="Matny O."/>
            <person name="Nguyen-Phuc H."/>
            <person name="Mago R."/>
            <person name="Raley C."/>
            <person name="Miller M.E."/>
            <person name="Silverstein K.A.T."/>
            <person name="Henningsen E."/>
            <person name="Hirsch C.D."/>
            <person name="Visser B."/>
            <person name="Pretorius Z.A."/>
            <person name="Steffenson B.J."/>
            <person name="Schwessinger B."/>
            <person name="Dodds P.N."/>
            <person name="Figueroa M."/>
        </authorList>
    </citation>
    <scope>NUCLEOTIDE SEQUENCE [LARGE SCALE GENOMIC DNA]</scope>
    <source>
        <strain evidence="2">21-0</strain>
        <strain evidence="3 5">Ug99</strain>
    </source>
</reference>
<dbReference type="EMBL" id="VDEP01000103">
    <property type="protein sequence ID" value="KAA1131502.1"/>
    <property type="molecule type" value="Genomic_DNA"/>
</dbReference>
<organism evidence="3 5">
    <name type="scientific">Puccinia graminis f. sp. tritici</name>
    <dbReference type="NCBI Taxonomy" id="56615"/>
    <lineage>
        <taxon>Eukaryota</taxon>
        <taxon>Fungi</taxon>
        <taxon>Dikarya</taxon>
        <taxon>Basidiomycota</taxon>
        <taxon>Pucciniomycotina</taxon>
        <taxon>Pucciniomycetes</taxon>
        <taxon>Pucciniales</taxon>
        <taxon>Pucciniaceae</taxon>
        <taxon>Puccinia</taxon>
    </lineage>
</organism>
<evidence type="ECO:0000313" key="3">
    <source>
        <dbReference type="EMBL" id="KAA1131502.1"/>
    </source>
</evidence>
<comment type="caution">
    <text evidence="3">The sequence shown here is derived from an EMBL/GenBank/DDBJ whole genome shotgun (WGS) entry which is preliminary data.</text>
</comment>
<evidence type="ECO:0000256" key="1">
    <source>
        <dbReference type="SAM" id="SignalP"/>
    </source>
</evidence>
<evidence type="ECO:0000313" key="4">
    <source>
        <dbReference type="Proteomes" id="UP000324748"/>
    </source>
</evidence>